<dbReference type="CDD" id="cd05466">
    <property type="entry name" value="PBP2_LTTR_substrate"/>
    <property type="match status" value="1"/>
</dbReference>
<dbReference type="PROSITE" id="PS50931">
    <property type="entry name" value="HTH_LYSR"/>
    <property type="match status" value="1"/>
</dbReference>
<dbReference type="Pfam" id="PF00126">
    <property type="entry name" value="HTH_1"/>
    <property type="match status" value="1"/>
</dbReference>
<organism evidence="7 8">
    <name type="scientific">Mesorhizobium hungaricum</name>
    <dbReference type="NCBI Taxonomy" id="1566387"/>
    <lineage>
        <taxon>Bacteria</taxon>
        <taxon>Pseudomonadati</taxon>
        <taxon>Pseudomonadota</taxon>
        <taxon>Alphaproteobacteria</taxon>
        <taxon>Hyphomicrobiales</taxon>
        <taxon>Phyllobacteriaceae</taxon>
        <taxon>Mesorhizobium</taxon>
    </lineage>
</organism>
<dbReference type="RefSeq" id="WP_065996841.1">
    <property type="nucleotide sequence ID" value="NZ_MDEO01000026.1"/>
</dbReference>
<reference evidence="7 8" key="1">
    <citation type="submission" date="2016-08" db="EMBL/GenBank/DDBJ databases">
        <title>Whole genome sequence of Mesorhizobium sp. strain UASWS1009 isolated from industrial sewage.</title>
        <authorList>
            <person name="Crovadore J."/>
            <person name="Calmin G."/>
            <person name="Chablais R."/>
            <person name="Cochard B."/>
            <person name="Lefort F."/>
        </authorList>
    </citation>
    <scope>NUCLEOTIDE SEQUENCE [LARGE SCALE GENOMIC DNA]</scope>
    <source>
        <strain evidence="7 8">UASWS1009</strain>
    </source>
</reference>
<keyword evidence="4" id="KW-0804">Transcription</keyword>
<feature type="compositionally biased region" description="Polar residues" evidence="5">
    <location>
        <begin position="306"/>
        <end position="317"/>
    </location>
</feature>
<dbReference type="Gene3D" id="1.10.10.10">
    <property type="entry name" value="Winged helix-like DNA-binding domain superfamily/Winged helix DNA-binding domain"/>
    <property type="match status" value="1"/>
</dbReference>
<dbReference type="SUPFAM" id="SSF53850">
    <property type="entry name" value="Periplasmic binding protein-like II"/>
    <property type="match status" value="1"/>
</dbReference>
<keyword evidence="2" id="KW-0805">Transcription regulation</keyword>
<evidence type="ECO:0000256" key="1">
    <source>
        <dbReference type="ARBA" id="ARBA00009437"/>
    </source>
</evidence>
<feature type="region of interest" description="Disordered" evidence="5">
    <location>
        <begin position="294"/>
        <end position="317"/>
    </location>
</feature>
<evidence type="ECO:0000313" key="8">
    <source>
        <dbReference type="Proteomes" id="UP000094412"/>
    </source>
</evidence>
<evidence type="ECO:0000256" key="4">
    <source>
        <dbReference type="ARBA" id="ARBA00023163"/>
    </source>
</evidence>
<dbReference type="Proteomes" id="UP000094412">
    <property type="component" value="Unassembled WGS sequence"/>
</dbReference>
<dbReference type="STRING" id="1566387.QV13_05175"/>
<dbReference type="AlphaFoldDB" id="A0A1C2E767"/>
<gene>
    <name evidence="7" type="ORF">QV13_05175</name>
</gene>
<feature type="domain" description="HTH lysR-type" evidence="6">
    <location>
        <begin position="1"/>
        <end position="60"/>
    </location>
</feature>
<dbReference type="Gene3D" id="3.40.190.10">
    <property type="entry name" value="Periplasmic binding protein-like II"/>
    <property type="match status" value="1"/>
</dbReference>
<dbReference type="PANTHER" id="PTHR30126:SF2">
    <property type="entry name" value="HTH-TYPE TRANSCRIPTIONAL REGULATOR YJIE"/>
    <property type="match status" value="1"/>
</dbReference>
<dbReference type="SUPFAM" id="SSF46785">
    <property type="entry name" value="Winged helix' DNA-binding domain"/>
    <property type="match status" value="1"/>
</dbReference>
<dbReference type="GO" id="GO:0000976">
    <property type="term" value="F:transcription cis-regulatory region binding"/>
    <property type="evidence" value="ECO:0007669"/>
    <property type="project" value="TreeGrafter"/>
</dbReference>
<dbReference type="OrthoDB" id="528082at2"/>
<dbReference type="Pfam" id="PF03466">
    <property type="entry name" value="LysR_substrate"/>
    <property type="match status" value="1"/>
</dbReference>
<dbReference type="GO" id="GO:0003700">
    <property type="term" value="F:DNA-binding transcription factor activity"/>
    <property type="evidence" value="ECO:0007669"/>
    <property type="project" value="InterPro"/>
</dbReference>
<accession>A0A1C2E767</accession>
<dbReference type="PANTHER" id="PTHR30126">
    <property type="entry name" value="HTH-TYPE TRANSCRIPTIONAL REGULATOR"/>
    <property type="match status" value="1"/>
</dbReference>
<keyword evidence="8" id="KW-1185">Reference proteome</keyword>
<evidence type="ECO:0000259" key="6">
    <source>
        <dbReference type="PROSITE" id="PS50931"/>
    </source>
</evidence>
<comment type="similarity">
    <text evidence="1">Belongs to the LysR transcriptional regulatory family.</text>
</comment>
<evidence type="ECO:0000256" key="5">
    <source>
        <dbReference type="SAM" id="MobiDB-lite"/>
    </source>
</evidence>
<evidence type="ECO:0000256" key="3">
    <source>
        <dbReference type="ARBA" id="ARBA00023125"/>
    </source>
</evidence>
<protein>
    <recommendedName>
        <fullName evidence="6">HTH lysR-type domain-containing protein</fullName>
    </recommendedName>
</protein>
<dbReference type="InterPro" id="IPR005119">
    <property type="entry name" value="LysR_subst-bd"/>
</dbReference>
<name>A0A1C2E767_9HYPH</name>
<dbReference type="InterPro" id="IPR000847">
    <property type="entry name" value="LysR_HTH_N"/>
</dbReference>
<proteinExistence type="inferred from homology"/>
<keyword evidence="3" id="KW-0238">DNA-binding</keyword>
<sequence>MRLEWLEDLLAVAETGSFHEAAERRFLTQSAFSRRIQNIEDHVGTELFDRTRKPVQVRPTMADKRDQIQKLAVDLRQLVVDLKLDARVASNRVVLASQHSLTTALTPHLLKKLRQQNETIHVRLRSANLDECVGLLLSRQADIAVIYRVPGEDHPVNAGYVESATIGFDRLIPVFDAGALDDLALRIAGDEVPYIAYPGNVFFGSMMGRLILPRLSGATRLMPIAETALTLAALEMAAVGIAVAWVPESLAKQRIRDGVVVDISEMLLSCPLEITAVRLLGTSGPVASEVWSQIAQPPPQREPPTIGSTDTVSAPRR</sequence>
<comment type="caution">
    <text evidence="7">The sequence shown here is derived from an EMBL/GenBank/DDBJ whole genome shotgun (WGS) entry which is preliminary data.</text>
</comment>
<evidence type="ECO:0000313" key="7">
    <source>
        <dbReference type="EMBL" id="OCX22840.1"/>
    </source>
</evidence>
<dbReference type="EMBL" id="MDEO01000026">
    <property type="protein sequence ID" value="OCX22840.1"/>
    <property type="molecule type" value="Genomic_DNA"/>
</dbReference>
<dbReference type="InterPro" id="IPR036390">
    <property type="entry name" value="WH_DNA-bd_sf"/>
</dbReference>
<dbReference type="InterPro" id="IPR036388">
    <property type="entry name" value="WH-like_DNA-bd_sf"/>
</dbReference>
<evidence type="ECO:0000256" key="2">
    <source>
        <dbReference type="ARBA" id="ARBA00023015"/>
    </source>
</evidence>
<dbReference type="PRINTS" id="PR00039">
    <property type="entry name" value="HTHLYSR"/>
</dbReference>